<organism evidence="2 3">
    <name type="scientific">Enterococcus asini ATCC 700915</name>
    <dbReference type="NCBI Taxonomy" id="1158606"/>
    <lineage>
        <taxon>Bacteria</taxon>
        <taxon>Bacillati</taxon>
        <taxon>Bacillota</taxon>
        <taxon>Bacilli</taxon>
        <taxon>Lactobacillales</taxon>
        <taxon>Enterococcaceae</taxon>
        <taxon>Enterococcus</taxon>
    </lineage>
</organism>
<feature type="domain" description="Ribbon-helix-helix protein CopG" evidence="1">
    <location>
        <begin position="9"/>
        <end position="49"/>
    </location>
</feature>
<gene>
    <name evidence="2" type="ORF">UAS_01936</name>
</gene>
<sequence length="62" mass="7262">MARQKKDSKPFSIRMDKTIYDKLEAFCEESGQPKTVAIERAVEAYVEDYNEKMKRAEESNNN</sequence>
<evidence type="ECO:0000313" key="3">
    <source>
        <dbReference type="Proteomes" id="UP000013777"/>
    </source>
</evidence>
<dbReference type="HOGENOM" id="CLU_206477_0_0_9"/>
<dbReference type="SUPFAM" id="SSF47598">
    <property type="entry name" value="Ribbon-helix-helix"/>
    <property type="match status" value="1"/>
</dbReference>
<evidence type="ECO:0000313" key="2">
    <source>
        <dbReference type="EMBL" id="EOH85420.1"/>
    </source>
</evidence>
<dbReference type="PATRIC" id="fig|1158606.3.peg.1880"/>
<protein>
    <recommendedName>
        <fullName evidence="1">Ribbon-helix-helix protein CopG domain-containing protein</fullName>
    </recommendedName>
</protein>
<dbReference type="Pfam" id="PF01402">
    <property type="entry name" value="RHH_1"/>
    <property type="match status" value="1"/>
</dbReference>
<dbReference type="Proteomes" id="UP000013777">
    <property type="component" value="Unassembled WGS sequence"/>
</dbReference>
<name>R2RPN1_9ENTE</name>
<proteinExistence type="predicted"/>
<accession>R2RPN1</accession>
<dbReference type="GO" id="GO:0006355">
    <property type="term" value="P:regulation of DNA-templated transcription"/>
    <property type="evidence" value="ECO:0007669"/>
    <property type="project" value="InterPro"/>
</dbReference>
<keyword evidence="3" id="KW-1185">Reference proteome</keyword>
<dbReference type="eggNOG" id="ENOG5033C4Z">
    <property type="taxonomic scope" value="Bacteria"/>
</dbReference>
<comment type="caution">
    <text evidence="2">The sequence shown here is derived from an EMBL/GenBank/DDBJ whole genome shotgun (WGS) entry which is preliminary data.</text>
</comment>
<evidence type="ECO:0000259" key="1">
    <source>
        <dbReference type="Pfam" id="PF01402"/>
    </source>
</evidence>
<dbReference type="AlphaFoldDB" id="R2RPN1"/>
<reference evidence="2 3" key="1">
    <citation type="submission" date="2013-02" db="EMBL/GenBank/DDBJ databases">
        <title>The Genome Sequence of Enterococcus asini ATCC_700915.</title>
        <authorList>
            <consortium name="The Broad Institute Genome Sequencing Platform"/>
            <consortium name="The Broad Institute Genome Sequencing Center for Infectious Disease"/>
            <person name="Earl A.M."/>
            <person name="Gilmore M.S."/>
            <person name="Lebreton F."/>
            <person name="Walker B."/>
            <person name="Young S.K."/>
            <person name="Zeng Q."/>
            <person name="Gargeya S."/>
            <person name="Fitzgerald M."/>
            <person name="Haas B."/>
            <person name="Abouelleil A."/>
            <person name="Alvarado L."/>
            <person name="Arachchi H.M."/>
            <person name="Berlin A.M."/>
            <person name="Chapman S.B."/>
            <person name="Dewar J."/>
            <person name="Goldberg J."/>
            <person name="Griggs A."/>
            <person name="Gujja S."/>
            <person name="Hansen M."/>
            <person name="Howarth C."/>
            <person name="Imamovic A."/>
            <person name="Larimer J."/>
            <person name="McCowan C."/>
            <person name="Murphy C."/>
            <person name="Neiman D."/>
            <person name="Pearson M."/>
            <person name="Priest M."/>
            <person name="Roberts A."/>
            <person name="Saif S."/>
            <person name="Shea T."/>
            <person name="Sisk P."/>
            <person name="Sykes S."/>
            <person name="Wortman J."/>
            <person name="Nusbaum C."/>
            <person name="Birren B."/>
        </authorList>
    </citation>
    <scope>NUCLEOTIDE SEQUENCE [LARGE SCALE GENOMIC DNA]</scope>
    <source>
        <strain evidence="2 3">ATCC 700915</strain>
    </source>
</reference>
<dbReference type="RefSeq" id="WP_010754559.1">
    <property type="nucleotide sequence ID" value="NZ_ASVU01000001.1"/>
</dbReference>
<dbReference type="OrthoDB" id="2065227at2"/>
<dbReference type="InterPro" id="IPR002145">
    <property type="entry name" value="CopG"/>
</dbReference>
<dbReference type="EMBL" id="AJAP01000020">
    <property type="protein sequence ID" value="EOH85420.1"/>
    <property type="molecule type" value="Genomic_DNA"/>
</dbReference>
<dbReference type="GeneID" id="78364848"/>
<dbReference type="InterPro" id="IPR010985">
    <property type="entry name" value="Ribbon_hlx_hlx"/>
</dbReference>